<dbReference type="Pfam" id="PF07627">
    <property type="entry name" value="PSCyt3"/>
    <property type="match status" value="1"/>
</dbReference>
<feature type="domain" description="DUF1595" evidence="6">
    <location>
        <begin position="233"/>
        <end position="293"/>
    </location>
</feature>
<dbReference type="AlphaFoldDB" id="A0A5C5X542"/>
<feature type="domain" description="Cytochrome C Planctomycete-type" evidence="5">
    <location>
        <begin position="62"/>
        <end position="109"/>
    </location>
</feature>
<dbReference type="Pfam" id="PF07626">
    <property type="entry name" value="PSD3"/>
    <property type="match status" value="1"/>
</dbReference>
<feature type="domain" description="DUF1587" evidence="2">
    <location>
        <begin position="146"/>
        <end position="209"/>
    </location>
</feature>
<evidence type="ECO:0000313" key="8">
    <source>
        <dbReference type="Proteomes" id="UP000317243"/>
    </source>
</evidence>
<evidence type="ECO:0000259" key="2">
    <source>
        <dbReference type="Pfam" id="PF07626"/>
    </source>
</evidence>
<dbReference type="InterPro" id="IPR013039">
    <property type="entry name" value="DUF1588"/>
</dbReference>
<evidence type="ECO:0000259" key="6">
    <source>
        <dbReference type="Pfam" id="PF07637"/>
    </source>
</evidence>
<evidence type="ECO:0000259" key="5">
    <source>
        <dbReference type="Pfam" id="PF07635"/>
    </source>
</evidence>
<evidence type="ECO:0000259" key="1">
    <source>
        <dbReference type="Pfam" id="PF07624"/>
    </source>
</evidence>
<dbReference type="Pfam" id="PF07635">
    <property type="entry name" value="PSCyt1"/>
    <property type="match status" value="1"/>
</dbReference>
<accession>A0A5C5X542</accession>
<evidence type="ECO:0000259" key="3">
    <source>
        <dbReference type="Pfam" id="PF07627"/>
    </source>
</evidence>
<evidence type="ECO:0000259" key="4">
    <source>
        <dbReference type="Pfam" id="PF07631"/>
    </source>
</evidence>
<dbReference type="InterPro" id="IPR011429">
    <property type="entry name" value="Cyt_c_Planctomycete-type"/>
</dbReference>
<proteinExistence type="predicted"/>
<dbReference type="InterPro" id="IPR011478">
    <property type="entry name" value="DUF1585"/>
</dbReference>
<dbReference type="Proteomes" id="UP000317243">
    <property type="component" value="Unassembled WGS sequence"/>
</dbReference>
<name>A0A5C5X542_9PLAN</name>
<protein>
    <recommendedName>
        <fullName evidence="9">Planctomycete cytochrome C</fullName>
    </recommendedName>
</protein>
<keyword evidence="8" id="KW-1185">Reference proteome</keyword>
<dbReference type="Pfam" id="PF07637">
    <property type="entry name" value="PSD5"/>
    <property type="match status" value="1"/>
</dbReference>
<comment type="caution">
    <text evidence="7">The sequence shown here is derived from an EMBL/GenBank/DDBJ whole genome shotgun (WGS) entry which is preliminary data.</text>
</comment>
<feature type="domain" description="DUF1588" evidence="3">
    <location>
        <begin position="451"/>
        <end position="548"/>
    </location>
</feature>
<feature type="domain" description="DUF1592" evidence="4">
    <location>
        <begin position="307"/>
        <end position="434"/>
    </location>
</feature>
<sequence length="641" mass="72100">MPSILSLLLLLLPTGFFLFCSVPEVFAQNAAPDPTEEIAPVSDDPDKSHFEEHVAPFLRQYCWDCHTEDFAESGVKFDRFTNSSNIQEEVEFWEKVTRLIQQGQMPPADADQPSGEESIEILAALERELASYDCESEKHPGKVTLRRLNRPEYDNTIRDLTGLSLNLADSFPADDVGAGFDNIGDVLTIPPVLMEKYLAAAEAVAEAVMADENARQRVFPHVAENDDERVEVARRNADEFASRAFRRPVTAEESQRLFDLMRSAWENDYSVEEIQQAVITAILANPKFLFRAEGAGEQADGENVRHLDNYELASRLSYFLWSSMPDEELFELARRGELTNPVTMRTQALRMLKDPKSVALVDNFAGQWLQLRDLERLSPDPELFATFDASLRNAMKRETEIFFEKMIKDDRNVVEFLTADYTFVNRQLAEHYGIPGVDGSEFQQVALPQGRRGVLTHASILLLTSNPTRTSPVKRGKWVLDNILAEPPPPPPPDVPELEEGGDVLGTLREQMEQHRANPACAVCHVKMDAIGFGMENFDAIGAWRDRDGRFDIDASGVLPGGHEFKGADELMQILAEEQSDAFCRCLARKLLTYAIGRELESFDRCAVNEIVSELEQNNYRFSALVTAIVTSDPFLLSEVR</sequence>
<dbReference type="Pfam" id="PF07631">
    <property type="entry name" value="PSD4"/>
    <property type="match status" value="1"/>
</dbReference>
<reference evidence="7 8" key="1">
    <citation type="submission" date="2019-02" db="EMBL/GenBank/DDBJ databases">
        <title>Deep-cultivation of Planctomycetes and their phenomic and genomic characterization uncovers novel biology.</title>
        <authorList>
            <person name="Wiegand S."/>
            <person name="Jogler M."/>
            <person name="Boedeker C."/>
            <person name="Pinto D."/>
            <person name="Vollmers J."/>
            <person name="Rivas-Marin E."/>
            <person name="Kohn T."/>
            <person name="Peeters S.H."/>
            <person name="Heuer A."/>
            <person name="Rast P."/>
            <person name="Oberbeckmann S."/>
            <person name="Bunk B."/>
            <person name="Jeske O."/>
            <person name="Meyerdierks A."/>
            <person name="Storesund J.E."/>
            <person name="Kallscheuer N."/>
            <person name="Luecker S."/>
            <person name="Lage O.M."/>
            <person name="Pohl T."/>
            <person name="Merkel B.J."/>
            <person name="Hornburger P."/>
            <person name="Mueller R.-W."/>
            <person name="Bruemmer F."/>
            <person name="Labrenz M."/>
            <person name="Spormann A.M."/>
            <person name="Op Den Camp H."/>
            <person name="Overmann J."/>
            <person name="Amann R."/>
            <person name="Jetten M.S.M."/>
            <person name="Mascher T."/>
            <person name="Medema M.H."/>
            <person name="Devos D.P."/>
            <person name="Kaster A.-K."/>
            <person name="Ovreas L."/>
            <person name="Rohde M."/>
            <person name="Galperin M.Y."/>
            <person name="Jogler C."/>
        </authorList>
    </citation>
    <scope>NUCLEOTIDE SEQUENCE [LARGE SCALE GENOMIC DNA]</scope>
    <source>
        <strain evidence="7 8">KOR42</strain>
    </source>
</reference>
<evidence type="ECO:0008006" key="9">
    <source>
        <dbReference type="Google" id="ProtNLM"/>
    </source>
</evidence>
<feature type="domain" description="DUF1585" evidence="1">
    <location>
        <begin position="562"/>
        <end position="635"/>
    </location>
</feature>
<evidence type="ECO:0000313" key="7">
    <source>
        <dbReference type="EMBL" id="TWT58136.1"/>
    </source>
</evidence>
<dbReference type="InterPro" id="IPR013036">
    <property type="entry name" value="DUF1587"/>
</dbReference>
<dbReference type="EMBL" id="SIHI01000001">
    <property type="protein sequence ID" value="TWT58136.1"/>
    <property type="molecule type" value="Genomic_DNA"/>
</dbReference>
<dbReference type="InterPro" id="IPR013043">
    <property type="entry name" value="DUF1595"/>
</dbReference>
<dbReference type="InterPro" id="IPR013042">
    <property type="entry name" value="DUF1592"/>
</dbReference>
<gene>
    <name evidence="7" type="ORF">KOR42_15070</name>
</gene>
<organism evidence="7 8">
    <name type="scientific">Thalassoglobus neptunius</name>
    <dbReference type="NCBI Taxonomy" id="1938619"/>
    <lineage>
        <taxon>Bacteria</taxon>
        <taxon>Pseudomonadati</taxon>
        <taxon>Planctomycetota</taxon>
        <taxon>Planctomycetia</taxon>
        <taxon>Planctomycetales</taxon>
        <taxon>Planctomycetaceae</taxon>
        <taxon>Thalassoglobus</taxon>
    </lineage>
</organism>
<dbReference type="Pfam" id="PF07624">
    <property type="entry name" value="PSD2"/>
    <property type="match status" value="1"/>
</dbReference>